<feature type="region of interest" description="Disordered" evidence="7">
    <location>
        <begin position="520"/>
        <end position="578"/>
    </location>
</feature>
<protein>
    <recommendedName>
        <fullName evidence="12">Gamma-butyrobetaine dioxygenase</fullName>
    </recommendedName>
</protein>
<keyword evidence="5" id="KW-0560">Oxidoreductase</keyword>
<dbReference type="Pfam" id="PF02668">
    <property type="entry name" value="TauD"/>
    <property type="match status" value="1"/>
</dbReference>
<keyword evidence="4" id="KW-0223">Dioxygenase</keyword>
<feature type="domain" description="Gamma-butyrobetaine hydroxylase-like N-terminal" evidence="9">
    <location>
        <begin position="131"/>
        <end position="207"/>
    </location>
</feature>
<reference evidence="10" key="1">
    <citation type="journal article" date="2023" name="Mol. Phylogenet. Evol.">
        <title>Genome-scale phylogeny and comparative genomics of the fungal order Sordariales.</title>
        <authorList>
            <person name="Hensen N."/>
            <person name="Bonometti L."/>
            <person name="Westerberg I."/>
            <person name="Brannstrom I.O."/>
            <person name="Guillou S."/>
            <person name="Cros-Aarteil S."/>
            <person name="Calhoun S."/>
            <person name="Haridas S."/>
            <person name="Kuo A."/>
            <person name="Mondo S."/>
            <person name="Pangilinan J."/>
            <person name="Riley R."/>
            <person name="LaButti K."/>
            <person name="Andreopoulos B."/>
            <person name="Lipzen A."/>
            <person name="Chen C."/>
            <person name="Yan M."/>
            <person name="Daum C."/>
            <person name="Ng V."/>
            <person name="Clum A."/>
            <person name="Steindorff A."/>
            <person name="Ohm R.A."/>
            <person name="Martin F."/>
            <person name="Silar P."/>
            <person name="Natvig D.O."/>
            <person name="Lalanne C."/>
            <person name="Gautier V."/>
            <person name="Ament-Velasquez S.L."/>
            <person name="Kruys A."/>
            <person name="Hutchinson M.I."/>
            <person name="Powell A.J."/>
            <person name="Barry K."/>
            <person name="Miller A.N."/>
            <person name="Grigoriev I.V."/>
            <person name="Debuchy R."/>
            <person name="Gladieux P."/>
            <person name="Hiltunen Thoren M."/>
            <person name="Johannesson H."/>
        </authorList>
    </citation>
    <scope>NUCLEOTIDE SEQUENCE</scope>
    <source>
        <strain evidence="10">CBS 538.74</strain>
    </source>
</reference>
<dbReference type="Gene3D" id="3.60.130.10">
    <property type="entry name" value="Clavaminate synthase-like"/>
    <property type="match status" value="1"/>
</dbReference>
<reference evidence="10" key="2">
    <citation type="submission" date="2023-05" db="EMBL/GenBank/DDBJ databases">
        <authorList>
            <consortium name="Lawrence Berkeley National Laboratory"/>
            <person name="Steindorff A."/>
            <person name="Hensen N."/>
            <person name="Bonometti L."/>
            <person name="Westerberg I."/>
            <person name="Brannstrom I.O."/>
            <person name="Guillou S."/>
            <person name="Cros-Aarteil S."/>
            <person name="Calhoun S."/>
            <person name="Haridas S."/>
            <person name="Kuo A."/>
            <person name="Mondo S."/>
            <person name="Pangilinan J."/>
            <person name="Riley R."/>
            <person name="Labutti K."/>
            <person name="Andreopoulos B."/>
            <person name="Lipzen A."/>
            <person name="Chen C."/>
            <person name="Yanf M."/>
            <person name="Daum C."/>
            <person name="Ng V."/>
            <person name="Clum A."/>
            <person name="Ohm R."/>
            <person name="Martin F."/>
            <person name="Silar P."/>
            <person name="Natvig D."/>
            <person name="Lalanne C."/>
            <person name="Gautier V."/>
            <person name="Ament-Velasquez S.L."/>
            <person name="Kruys A."/>
            <person name="Hutchinson M.I."/>
            <person name="Powell A.J."/>
            <person name="Barry K."/>
            <person name="Miller A.N."/>
            <person name="Grigoriev I.V."/>
            <person name="Debuchy R."/>
            <person name="Gladieux P."/>
            <person name="Thoren M.H."/>
            <person name="Johannesson H."/>
        </authorList>
    </citation>
    <scope>NUCLEOTIDE SEQUENCE</scope>
    <source>
        <strain evidence="10">CBS 538.74</strain>
    </source>
</reference>
<evidence type="ECO:0000313" key="11">
    <source>
        <dbReference type="Proteomes" id="UP001302745"/>
    </source>
</evidence>
<proteinExistence type="inferred from homology"/>
<accession>A0AAN6VHY6</accession>
<evidence type="ECO:0000256" key="1">
    <source>
        <dbReference type="ARBA" id="ARBA00001954"/>
    </source>
</evidence>
<keyword evidence="11" id="KW-1185">Reference proteome</keyword>
<comment type="caution">
    <text evidence="10">The sequence shown here is derived from an EMBL/GenBank/DDBJ whole genome shotgun (WGS) entry which is preliminary data.</text>
</comment>
<evidence type="ECO:0000259" key="8">
    <source>
        <dbReference type="Pfam" id="PF02668"/>
    </source>
</evidence>
<dbReference type="GO" id="GO:0005739">
    <property type="term" value="C:mitochondrion"/>
    <property type="evidence" value="ECO:0007669"/>
    <property type="project" value="TreeGrafter"/>
</dbReference>
<evidence type="ECO:0000256" key="3">
    <source>
        <dbReference type="ARBA" id="ARBA00022723"/>
    </source>
</evidence>
<dbReference type="EMBL" id="MU857068">
    <property type="protein sequence ID" value="KAK4150496.1"/>
    <property type="molecule type" value="Genomic_DNA"/>
</dbReference>
<sequence length="578" mass="65309">MGRALRLARPAGLLAARCAPAVPSALGSLRLWQRCGAQTAAPPTSFHNQLRFGRLSTTVRYSHTVGETPSETVNETPSGVVSDTLSETPSETVSETVDTTPTEKDFSEPCDAEASATVKRHRSDTGVVEWDDTRLRFRFWDGEWTRDLSLSPLWLRDSCSCRLCIDPHSGQKNFSTTDLPDTPKIAHAELTVNRFLKLVWADDVPSGGKPHKTVFTAEEVAAWQQEEKWQRGRVALKNPERIPWDRAMYEAMLDEGRCRVSYKDWMKGKAAFWDAFTDLRQTGLIFVTGVPTKENEVAHVANRIGPLQRTFYGSTWDVKSKPRAENVAYTSKFLGLHQDLMYHDPVPGLQLLHCLSNTCEGGESLFSHGVRAAYELKLTDANHYDSLTKHKAWFGYRKGQHHYFAARHTIMSVATGHPRETRWAPPFQGTFQMASTGPRTDVLLKWKRAATAFQEIAESEYNMVEIKLKEGECVIFDNRQILHGRRQFTTGEGDRWLKGAYISQQDYLAASTRLSEHMQSLGMALPPSRSHWKEEGTVVESLRQRSRSRAKVPEPAEIPEPIPRRKSEQAPEPTETKE</sequence>
<dbReference type="Gene3D" id="3.30.2020.30">
    <property type="match status" value="1"/>
</dbReference>
<evidence type="ECO:0008006" key="12">
    <source>
        <dbReference type="Google" id="ProtNLM"/>
    </source>
</evidence>
<organism evidence="10 11">
    <name type="scientific">Chaetomidium leptoderma</name>
    <dbReference type="NCBI Taxonomy" id="669021"/>
    <lineage>
        <taxon>Eukaryota</taxon>
        <taxon>Fungi</taxon>
        <taxon>Dikarya</taxon>
        <taxon>Ascomycota</taxon>
        <taxon>Pezizomycotina</taxon>
        <taxon>Sordariomycetes</taxon>
        <taxon>Sordariomycetidae</taxon>
        <taxon>Sordariales</taxon>
        <taxon>Chaetomiaceae</taxon>
        <taxon>Chaetomidium</taxon>
    </lineage>
</organism>
<dbReference type="GO" id="GO:0045329">
    <property type="term" value="P:carnitine biosynthetic process"/>
    <property type="evidence" value="ECO:0007669"/>
    <property type="project" value="TreeGrafter"/>
</dbReference>
<evidence type="ECO:0000256" key="6">
    <source>
        <dbReference type="ARBA" id="ARBA00023004"/>
    </source>
</evidence>
<gene>
    <name evidence="10" type="ORF">C8A00DRAFT_17986</name>
</gene>
<evidence type="ECO:0000256" key="5">
    <source>
        <dbReference type="ARBA" id="ARBA00023002"/>
    </source>
</evidence>
<dbReference type="PANTHER" id="PTHR10696">
    <property type="entry name" value="GAMMA-BUTYROBETAINE HYDROXYLASE-RELATED"/>
    <property type="match status" value="1"/>
</dbReference>
<feature type="compositionally biased region" description="Basic and acidic residues" evidence="7">
    <location>
        <begin position="562"/>
        <end position="578"/>
    </location>
</feature>
<feature type="domain" description="TauD/TfdA-like" evidence="8">
    <location>
        <begin position="259"/>
        <end position="501"/>
    </location>
</feature>
<keyword evidence="6" id="KW-0408">Iron</keyword>
<dbReference type="InterPro" id="IPR010376">
    <property type="entry name" value="GBBH-like_N"/>
</dbReference>
<dbReference type="InterPro" id="IPR042098">
    <property type="entry name" value="TauD-like_sf"/>
</dbReference>
<evidence type="ECO:0000256" key="4">
    <source>
        <dbReference type="ARBA" id="ARBA00022964"/>
    </source>
</evidence>
<evidence type="ECO:0000259" key="9">
    <source>
        <dbReference type="Pfam" id="PF06155"/>
    </source>
</evidence>
<dbReference type="Proteomes" id="UP001302745">
    <property type="component" value="Unassembled WGS sequence"/>
</dbReference>
<comment type="cofactor">
    <cofactor evidence="1">
        <name>Fe(2+)</name>
        <dbReference type="ChEBI" id="CHEBI:29033"/>
    </cofactor>
</comment>
<evidence type="ECO:0000256" key="7">
    <source>
        <dbReference type="SAM" id="MobiDB-lite"/>
    </source>
</evidence>
<dbReference type="Pfam" id="PF06155">
    <property type="entry name" value="GBBH-like_N"/>
    <property type="match status" value="1"/>
</dbReference>
<dbReference type="AlphaFoldDB" id="A0AAN6VHY6"/>
<dbReference type="InterPro" id="IPR050411">
    <property type="entry name" value="AlphaKG_dependent_hydroxylases"/>
</dbReference>
<evidence type="ECO:0000256" key="2">
    <source>
        <dbReference type="ARBA" id="ARBA00008654"/>
    </source>
</evidence>
<feature type="region of interest" description="Disordered" evidence="7">
    <location>
        <begin position="66"/>
        <end position="110"/>
    </location>
</feature>
<comment type="similarity">
    <text evidence="2">Belongs to the gamma-BBH/TMLD family.</text>
</comment>
<dbReference type="InterPro" id="IPR003819">
    <property type="entry name" value="TauD/TfdA-like"/>
</dbReference>
<name>A0AAN6VHY6_9PEZI</name>
<dbReference type="CDD" id="cd00250">
    <property type="entry name" value="CAS_like"/>
    <property type="match status" value="1"/>
</dbReference>
<evidence type="ECO:0000313" key="10">
    <source>
        <dbReference type="EMBL" id="KAK4150496.1"/>
    </source>
</evidence>
<dbReference type="InterPro" id="IPR038492">
    <property type="entry name" value="GBBH-like_N_sf"/>
</dbReference>
<dbReference type="GO" id="GO:0046872">
    <property type="term" value="F:metal ion binding"/>
    <property type="evidence" value="ECO:0007669"/>
    <property type="project" value="UniProtKB-KW"/>
</dbReference>
<feature type="compositionally biased region" description="Polar residues" evidence="7">
    <location>
        <begin position="66"/>
        <end position="100"/>
    </location>
</feature>
<keyword evidence="3" id="KW-0479">Metal-binding</keyword>
<dbReference type="PANTHER" id="PTHR10696:SF25">
    <property type="entry name" value="OXIDOREDUCTASE AIM17-RELATED"/>
    <property type="match status" value="1"/>
</dbReference>
<dbReference type="GO" id="GO:0016706">
    <property type="term" value="F:2-oxoglutarate-dependent dioxygenase activity"/>
    <property type="evidence" value="ECO:0007669"/>
    <property type="project" value="UniProtKB-ARBA"/>
</dbReference>
<dbReference type="SUPFAM" id="SSF51197">
    <property type="entry name" value="Clavaminate synthase-like"/>
    <property type="match status" value="1"/>
</dbReference>